<organism evidence="6 8">
    <name type="scientific">Bifidobacterium bifidum</name>
    <dbReference type="NCBI Taxonomy" id="1681"/>
    <lineage>
        <taxon>Bacteria</taxon>
        <taxon>Bacillati</taxon>
        <taxon>Actinomycetota</taxon>
        <taxon>Actinomycetes</taxon>
        <taxon>Bifidobacteriales</taxon>
        <taxon>Bifidobacteriaceae</taxon>
        <taxon>Bifidobacterium</taxon>
    </lineage>
</organism>
<evidence type="ECO:0000256" key="2">
    <source>
        <dbReference type="ARBA" id="ARBA00010616"/>
    </source>
</evidence>
<dbReference type="RefSeq" id="WP_003822025.1">
    <property type="nucleotide sequence ID" value="NZ_AP018132.1"/>
</dbReference>
<dbReference type="Proteomes" id="UP000488776">
    <property type="component" value="Unassembled WGS sequence"/>
</dbReference>
<dbReference type="Pfam" id="PF05639">
    <property type="entry name" value="Pup"/>
    <property type="match status" value="1"/>
</dbReference>
<evidence type="ECO:0000313" key="6">
    <source>
        <dbReference type="EMBL" id="KAB7487513.1"/>
    </source>
</evidence>
<dbReference type="EMBL" id="WDOP01000001">
    <property type="protein sequence ID" value="KAB7487513.1"/>
    <property type="molecule type" value="Genomic_DNA"/>
</dbReference>
<name>A0A0H2PC80_BIFBI</name>
<dbReference type="InterPro" id="IPR008515">
    <property type="entry name" value="Ubiquitin-like_Pup"/>
</dbReference>
<evidence type="ECO:0000313" key="9">
    <source>
        <dbReference type="Proteomes" id="UP000488776"/>
    </source>
</evidence>
<protein>
    <recommendedName>
        <fullName evidence="3">Prokaryotic ubiquitin-like protein Pup</fullName>
    </recommendedName>
    <alternativeName>
        <fullName evidence="4">Bacterial ubiquitin-like modifier</fullName>
    </alternativeName>
</protein>
<accession>A0A0H2PC80</accession>
<dbReference type="NCBIfam" id="TIGR03687">
    <property type="entry name" value="pupylate_cterm"/>
    <property type="match status" value="1"/>
</dbReference>
<dbReference type="GO" id="GO:0031386">
    <property type="term" value="F:protein tag activity"/>
    <property type="evidence" value="ECO:0007669"/>
    <property type="project" value="InterPro"/>
</dbReference>
<evidence type="ECO:0000256" key="3">
    <source>
        <dbReference type="ARBA" id="ARBA00016748"/>
    </source>
</evidence>
<evidence type="ECO:0000313" key="7">
    <source>
        <dbReference type="EMBL" id="NGG35985.1"/>
    </source>
</evidence>
<reference evidence="6 8" key="1">
    <citation type="journal article" date="2019" name="Nat. Med.">
        <title>A library of human gut bacterial isolates paired with longitudinal multiomics data enables mechanistic microbiome research.</title>
        <authorList>
            <person name="Poyet M."/>
            <person name="Groussin M."/>
            <person name="Gibbons S.M."/>
            <person name="Avila-Pacheco J."/>
            <person name="Jiang X."/>
            <person name="Kearney S.M."/>
            <person name="Perrotta A.R."/>
            <person name="Berdy B."/>
            <person name="Zhao S."/>
            <person name="Lieberman T.D."/>
            <person name="Swanson P.K."/>
            <person name="Smith M."/>
            <person name="Roesemann S."/>
            <person name="Alexander J.E."/>
            <person name="Rich S.A."/>
            <person name="Livny J."/>
            <person name="Vlamakis H."/>
            <person name="Clish C."/>
            <person name="Bullock K."/>
            <person name="Deik A."/>
            <person name="Scott J."/>
            <person name="Pierce K.A."/>
            <person name="Xavier R.J."/>
            <person name="Alm E.J."/>
        </authorList>
    </citation>
    <scope>NUCLEOTIDE SEQUENCE [LARGE SCALE GENOMIC DNA]</scope>
    <source>
        <strain evidence="6 8">BIOML-A13</strain>
    </source>
</reference>
<dbReference type="EMBL" id="JAAJBJ010000002">
    <property type="protein sequence ID" value="NGG35985.1"/>
    <property type="molecule type" value="Genomic_DNA"/>
</dbReference>
<comment type="similarity">
    <text evidence="2">Belongs to the prokaryotic ubiquitin-like protein family.</text>
</comment>
<comment type="caution">
    <text evidence="6">The sequence shown here is derived from an EMBL/GenBank/DDBJ whole genome shotgun (WGS) entry which is preliminary data.</text>
</comment>
<feature type="compositionally biased region" description="Polar residues" evidence="5">
    <location>
        <begin position="1"/>
        <end position="14"/>
    </location>
</feature>
<dbReference type="GO" id="GO:0070628">
    <property type="term" value="F:proteasome binding"/>
    <property type="evidence" value="ECO:0007669"/>
    <property type="project" value="InterPro"/>
</dbReference>
<dbReference type="GO" id="GO:0019941">
    <property type="term" value="P:modification-dependent protein catabolic process"/>
    <property type="evidence" value="ECO:0007669"/>
    <property type="project" value="InterPro"/>
</dbReference>
<dbReference type="UniPathway" id="UPA00997"/>
<gene>
    <name evidence="7" type="ORF">G5T23_02810</name>
    <name evidence="6" type="ORF">GBA83_01230</name>
</gene>
<dbReference type="GO" id="GO:0010498">
    <property type="term" value="P:proteasomal protein catabolic process"/>
    <property type="evidence" value="ECO:0007669"/>
    <property type="project" value="InterPro"/>
</dbReference>
<dbReference type="GO" id="GO:0070490">
    <property type="term" value="P:protein pupylation"/>
    <property type="evidence" value="ECO:0007669"/>
    <property type="project" value="InterPro"/>
</dbReference>
<reference evidence="7 9" key="2">
    <citation type="submission" date="2020-02" db="EMBL/GenBank/DDBJ databases">
        <title>Antibiotic susceptibility profiles of lactic acid bacteria isolated from the human vagina and genetic basis of atypical resistances.</title>
        <authorList>
            <person name="Sirichoat A."/>
            <person name="Florez A.B."/>
            <person name="Vazquez L."/>
            <person name="Buppasiri P."/>
            <person name="Panya M."/>
            <person name="Lulitanond V."/>
            <person name="Mayo B."/>
        </authorList>
    </citation>
    <scope>NUCLEOTIDE SEQUENCE [LARGE SCALE GENOMIC DNA]</scope>
    <source>
        <strain evidence="7 9">VA07-1AN</strain>
    </source>
</reference>
<sequence>MPQEFAHTQSSSQKQDTDEQLNDVSMAAQAETDAAVDALDAVLDDIESTLESNAEEYVNSFVQKGGE</sequence>
<proteinExistence type="inferred from homology"/>
<evidence type="ECO:0000313" key="8">
    <source>
        <dbReference type="Proteomes" id="UP000451386"/>
    </source>
</evidence>
<dbReference type="Proteomes" id="UP000451386">
    <property type="component" value="Unassembled WGS sequence"/>
</dbReference>
<comment type="pathway">
    <text evidence="1">Protein degradation; proteasomal Pup-dependent pathway.</text>
</comment>
<dbReference type="GeneID" id="93092279"/>
<evidence type="ECO:0000256" key="1">
    <source>
        <dbReference type="ARBA" id="ARBA00004707"/>
    </source>
</evidence>
<dbReference type="AlphaFoldDB" id="A0A0H2PC80"/>
<evidence type="ECO:0000256" key="4">
    <source>
        <dbReference type="ARBA" id="ARBA00032321"/>
    </source>
</evidence>
<evidence type="ECO:0000256" key="5">
    <source>
        <dbReference type="SAM" id="MobiDB-lite"/>
    </source>
</evidence>
<feature type="region of interest" description="Disordered" evidence="5">
    <location>
        <begin position="1"/>
        <end position="29"/>
    </location>
</feature>